<keyword evidence="2" id="KW-1185">Reference proteome</keyword>
<proteinExistence type="predicted"/>
<gene>
    <name evidence="1" type="ORF">L9F63_026435</name>
</gene>
<protein>
    <submittedName>
        <fullName evidence="1">Uncharacterized protein</fullName>
    </submittedName>
</protein>
<comment type="caution">
    <text evidence="1">The sequence shown here is derived from an EMBL/GenBank/DDBJ whole genome shotgun (WGS) entry which is preliminary data.</text>
</comment>
<accession>A0AAD8AJC1</accession>
<organism evidence="1 2">
    <name type="scientific">Diploptera punctata</name>
    <name type="common">Pacific beetle cockroach</name>
    <dbReference type="NCBI Taxonomy" id="6984"/>
    <lineage>
        <taxon>Eukaryota</taxon>
        <taxon>Metazoa</taxon>
        <taxon>Ecdysozoa</taxon>
        <taxon>Arthropoda</taxon>
        <taxon>Hexapoda</taxon>
        <taxon>Insecta</taxon>
        <taxon>Pterygota</taxon>
        <taxon>Neoptera</taxon>
        <taxon>Polyneoptera</taxon>
        <taxon>Dictyoptera</taxon>
        <taxon>Blattodea</taxon>
        <taxon>Blaberoidea</taxon>
        <taxon>Blaberidae</taxon>
        <taxon>Diplopterinae</taxon>
        <taxon>Diploptera</taxon>
    </lineage>
</organism>
<evidence type="ECO:0000313" key="1">
    <source>
        <dbReference type="EMBL" id="KAJ9599716.1"/>
    </source>
</evidence>
<sequence>SMALLVCEVRRSLLQCRVRVAGISRLRNRLEVRWEYITSHLSLQIQREKNTTS</sequence>
<dbReference type="AlphaFoldDB" id="A0AAD8AJC1"/>
<feature type="non-terminal residue" evidence="1">
    <location>
        <position position="1"/>
    </location>
</feature>
<name>A0AAD8AJC1_DIPPU</name>
<evidence type="ECO:0000313" key="2">
    <source>
        <dbReference type="Proteomes" id="UP001233999"/>
    </source>
</evidence>
<feature type="non-terminal residue" evidence="1">
    <location>
        <position position="53"/>
    </location>
</feature>
<reference evidence="1" key="1">
    <citation type="journal article" date="2023" name="IScience">
        <title>Live-bearing cockroach genome reveals convergent evolutionary mechanisms linked to viviparity in insects and beyond.</title>
        <authorList>
            <person name="Fouks B."/>
            <person name="Harrison M.C."/>
            <person name="Mikhailova A.A."/>
            <person name="Marchal E."/>
            <person name="English S."/>
            <person name="Carruthers M."/>
            <person name="Jennings E.C."/>
            <person name="Chiamaka E.L."/>
            <person name="Frigard R.A."/>
            <person name="Pippel M."/>
            <person name="Attardo G.M."/>
            <person name="Benoit J.B."/>
            <person name="Bornberg-Bauer E."/>
            <person name="Tobe S.S."/>
        </authorList>
    </citation>
    <scope>NUCLEOTIDE SEQUENCE</scope>
    <source>
        <strain evidence="1">Stay&amp;Tobe</strain>
    </source>
</reference>
<reference evidence="1" key="2">
    <citation type="submission" date="2023-05" db="EMBL/GenBank/DDBJ databases">
        <authorList>
            <person name="Fouks B."/>
        </authorList>
    </citation>
    <scope>NUCLEOTIDE SEQUENCE</scope>
    <source>
        <strain evidence="1">Stay&amp;Tobe</strain>
        <tissue evidence="1">Testes</tissue>
    </source>
</reference>
<dbReference type="EMBL" id="JASPKZ010000618">
    <property type="protein sequence ID" value="KAJ9599716.1"/>
    <property type="molecule type" value="Genomic_DNA"/>
</dbReference>
<dbReference type="Proteomes" id="UP001233999">
    <property type="component" value="Unassembled WGS sequence"/>
</dbReference>